<dbReference type="Pfam" id="PF00563">
    <property type="entry name" value="EAL"/>
    <property type="match status" value="1"/>
</dbReference>
<dbReference type="SUPFAM" id="SSF55781">
    <property type="entry name" value="GAF domain-like"/>
    <property type="match status" value="1"/>
</dbReference>
<proteinExistence type="predicted"/>
<evidence type="ECO:0000259" key="2">
    <source>
        <dbReference type="PROSITE" id="PS50883"/>
    </source>
</evidence>
<evidence type="ECO:0000313" key="4">
    <source>
        <dbReference type="EMBL" id="VYT74780.1"/>
    </source>
</evidence>
<dbReference type="PANTHER" id="PTHR44757:SF2">
    <property type="entry name" value="BIOFILM ARCHITECTURE MAINTENANCE PROTEIN MBAA"/>
    <property type="match status" value="1"/>
</dbReference>
<dbReference type="EC" id="3.1.4.52" evidence="4"/>
<feature type="domain" description="EAL" evidence="2">
    <location>
        <begin position="784"/>
        <end position="1038"/>
    </location>
</feature>
<evidence type="ECO:0000259" key="3">
    <source>
        <dbReference type="PROSITE" id="PS50887"/>
    </source>
</evidence>
<evidence type="ECO:0000259" key="1">
    <source>
        <dbReference type="PROSITE" id="PS50113"/>
    </source>
</evidence>
<dbReference type="CDD" id="cd01948">
    <property type="entry name" value="EAL"/>
    <property type="match status" value="1"/>
</dbReference>
<dbReference type="CDD" id="cd00130">
    <property type="entry name" value="PAS"/>
    <property type="match status" value="1"/>
</dbReference>
<dbReference type="PROSITE" id="PS50883">
    <property type="entry name" value="EAL"/>
    <property type="match status" value="1"/>
</dbReference>
<dbReference type="InterPro" id="IPR029787">
    <property type="entry name" value="Nucleotide_cyclase"/>
</dbReference>
<dbReference type="InterPro" id="IPR052155">
    <property type="entry name" value="Biofilm_reg_signaling"/>
</dbReference>
<dbReference type="SMART" id="SM00267">
    <property type="entry name" value="GGDEF"/>
    <property type="match status" value="2"/>
</dbReference>
<dbReference type="InterPro" id="IPR000160">
    <property type="entry name" value="GGDEF_dom"/>
</dbReference>
<dbReference type="PROSITE" id="PS50887">
    <property type="entry name" value="GGDEF"/>
    <property type="match status" value="2"/>
</dbReference>
<feature type="domain" description="GGDEF" evidence="3">
    <location>
        <begin position="173"/>
        <end position="305"/>
    </location>
</feature>
<dbReference type="AlphaFoldDB" id="A0A6N2ZAI3"/>
<keyword evidence="4" id="KW-0378">Hydrolase</keyword>
<name>A0A6N2ZAI3_EUBLI</name>
<dbReference type="InterPro" id="IPR029016">
    <property type="entry name" value="GAF-like_dom_sf"/>
</dbReference>
<dbReference type="Gene3D" id="3.20.20.450">
    <property type="entry name" value="EAL domain"/>
    <property type="match status" value="1"/>
</dbReference>
<dbReference type="SUPFAM" id="SSF55073">
    <property type="entry name" value="Nucleotide cyclase"/>
    <property type="match status" value="2"/>
</dbReference>
<dbReference type="PROSITE" id="PS50113">
    <property type="entry name" value="PAC"/>
    <property type="match status" value="1"/>
</dbReference>
<organism evidence="4">
    <name type="scientific">Eubacterium limosum</name>
    <dbReference type="NCBI Taxonomy" id="1736"/>
    <lineage>
        <taxon>Bacteria</taxon>
        <taxon>Bacillati</taxon>
        <taxon>Bacillota</taxon>
        <taxon>Clostridia</taxon>
        <taxon>Eubacteriales</taxon>
        <taxon>Eubacteriaceae</taxon>
        <taxon>Eubacterium</taxon>
    </lineage>
</organism>
<dbReference type="InterPro" id="IPR035919">
    <property type="entry name" value="EAL_sf"/>
</dbReference>
<dbReference type="CDD" id="cd01949">
    <property type="entry name" value="GGDEF"/>
    <property type="match status" value="2"/>
</dbReference>
<dbReference type="Gene3D" id="3.30.450.20">
    <property type="entry name" value="PAS domain"/>
    <property type="match status" value="1"/>
</dbReference>
<dbReference type="InterPro" id="IPR035965">
    <property type="entry name" value="PAS-like_dom_sf"/>
</dbReference>
<dbReference type="GO" id="GO:0071111">
    <property type="term" value="F:cyclic-guanylate-specific phosphodiesterase activity"/>
    <property type="evidence" value="ECO:0007669"/>
    <property type="project" value="UniProtKB-EC"/>
</dbReference>
<feature type="domain" description="PAC" evidence="1">
    <location>
        <begin position="87"/>
        <end position="142"/>
    </location>
</feature>
<dbReference type="InterPro" id="IPR043128">
    <property type="entry name" value="Rev_trsase/Diguanyl_cyclase"/>
</dbReference>
<gene>
    <name evidence="4" type="primary">gmr_7</name>
    <name evidence="4" type="ORF">ELLFYP34_01823</name>
</gene>
<feature type="domain" description="GGDEF" evidence="3">
    <location>
        <begin position="643"/>
        <end position="775"/>
    </location>
</feature>
<dbReference type="SUPFAM" id="SSF141868">
    <property type="entry name" value="EAL domain-like"/>
    <property type="match status" value="1"/>
</dbReference>
<dbReference type="SUPFAM" id="SSF55785">
    <property type="entry name" value="PYP-like sensor domain (PAS domain)"/>
    <property type="match status" value="1"/>
</dbReference>
<dbReference type="SMART" id="SM00052">
    <property type="entry name" value="EAL"/>
    <property type="match status" value="1"/>
</dbReference>
<dbReference type="Gene3D" id="3.30.450.40">
    <property type="match status" value="1"/>
</dbReference>
<dbReference type="InterPro" id="IPR000014">
    <property type="entry name" value="PAS"/>
</dbReference>
<dbReference type="Pfam" id="PF00990">
    <property type="entry name" value="GGDEF"/>
    <property type="match status" value="2"/>
</dbReference>
<protein>
    <submittedName>
        <fullName evidence="4">Cyclic di-GMP phosphodiesterase Gmr</fullName>
        <ecNumber evidence="4">3.1.4.52</ecNumber>
    </submittedName>
</protein>
<accession>A0A6N2ZAI3</accession>
<dbReference type="EMBL" id="CACRTR010000003">
    <property type="protein sequence ID" value="VYT74780.1"/>
    <property type="molecule type" value="Genomic_DNA"/>
</dbReference>
<sequence>MSNEQLSVLEKKIERYGTILETTGDIIFDYHIDEDRMLFDEARLEKGRYVHYTLAVDRYTEALHLGNLVHPDDIEETIRLINGLTVQAVVIRVTRPDETDGRYHWTLVRAATVQNSEGRVTETVGIMRDIDDQKRREDRLVEESRCDQLTGLYDQKWTRIKIGEALEANNEMDKGILMLIDIDGFRAVNENLGHIFGDAVLVETAEKLTAHAALGDVIGRIGGDEFLVYSPGVAENQIAGRVARIRRIFDHTFEGKSQAYRISCSLGVAACPKDGTTFETLFHCADQALSMAKMEGRDRWCRYDEKMSGMSYLNGHATNIDTAIFQKSGISAENRVLINIFEILADSKDFTSSMLLILGMIGRFIGVERVCIFEQEQEGKELVNQYSWYSGTAVRPKTERVGEEAHAYYKTFFDENGLYALGSVDNFPARERAFFRERGICSGLYKTMVENGRFLGCIGLSGSRNNRVWSESEKEFVSLVAKIISVNLYKAKLQTENAYESQVARAIVDSQSIKSHVIDPKTHELLFVSASLKAERPNARVGSLCYETVMGLDAPCPFCRLDEISQEIPDFNWQRYISGWNRWFNFQCHSLQWRGAREAVLVAMDDISNFVDNILYVDKLTGISTFSRFELDTTEIFDHETGKEYAMVTFDIDEFRYINEFHGYSMGNQLLRYISGGLVGAMSGAEVCARVTGDVFVALVEWTSEEALVMRIMQMVDGINKRLDYVIPGIRLNFQIGVYHAREGERDIGKMMDNADIARKSIKGSRKTGIAFYDKSMGEKILKTRQIEARMERALRDKEFLVYLQPKIDLESGRVVGAEALARWVDDRGNIVLPGEFIPIFESNGFIVELDFYVYEEVFKAHYYRKTRGLKCVPISMNMSRIHLKSGNYIERFRALADKYQIDPGLIEVEVTETIFIENSGYVKRLVSALRSDGFKVSIDDFGSGYSSLNLLSEIDVDVLKLDRSLCREENLSPKERVILKNIAAMAKELDLQVLAEGIETTGQAEFLKSIQCDSAQGFLFAKPMPMDEFFKKLDGEW</sequence>
<dbReference type="Gene3D" id="3.30.70.270">
    <property type="match status" value="2"/>
</dbReference>
<dbReference type="InterPro" id="IPR000700">
    <property type="entry name" value="PAS-assoc_C"/>
</dbReference>
<reference evidence="4" key="1">
    <citation type="submission" date="2019-11" db="EMBL/GenBank/DDBJ databases">
        <authorList>
            <person name="Feng L."/>
        </authorList>
    </citation>
    <scope>NUCLEOTIDE SEQUENCE</scope>
    <source>
        <strain evidence="4">ElimosumLFYP34</strain>
    </source>
</reference>
<dbReference type="InterPro" id="IPR001633">
    <property type="entry name" value="EAL_dom"/>
</dbReference>
<dbReference type="NCBIfam" id="TIGR00254">
    <property type="entry name" value="GGDEF"/>
    <property type="match status" value="2"/>
</dbReference>
<dbReference type="PANTHER" id="PTHR44757">
    <property type="entry name" value="DIGUANYLATE CYCLASE DGCP"/>
    <property type="match status" value="1"/>
</dbReference>